<accession>A0A2K9VNR8</accession>
<organism evidence="1 2">
    <name type="scientific">Shigella phage Sf20</name>
    <dbReference type="NCBI Taxonomy" id="2024307"/>
    <lineage>
        <taxon>Viruses</taxon>
        <taxon>Duplodnaviria</taxon>
        <taxon>Heunggongvirae</taxon>
        <taxon>Uroviricota</taxon>
        <taxon>Caudoviricetes</taxon>
        <taxon>Pantevenvirales</taxon>
        <taxon>Straboviridae</taxon>
        <taxon>Krischvirus</taxon>
        <taxon>Krischvirus RB49</taxon>
    </lineage>
</organism>
<dbReference type="Pfam" id="PF23776">
    <property type="entry name" value="DUF7170"/>
    <property type="match status" value="1"/>
</dbReference>
<reference evidence="1 2" key="1">
    <citation type="submission" date="2017-06" db="EMBL/GenBank/DDBJ databases">
        <title>The isolation and characterization of 16 novel Shigella-infecting phages from the environment.</title>
        <authorList>
            <person name="Doore S.M."/>
            <person name="Schrad J.R."/>
            <person name="Dover J.A."/>
            <person name="Parent K.N."/>
        </authorList>
    </citation>
    <scope>NUCLEOTIDE SEQUENCE [LARGE SCALE GENOMIC DNA]</scope>
</reference>
<sequence>MLDGDREIPYTIFIKTRYNFTGESNMWTLLIWETENAQVEIREYEYLSPAYLLASRGGYYKAQIVNEFGVIEYEF</sequence>
<name>A0A2K9VNR8_9CAUD</name>
<dbReference type="Proteomes" id="UP000240841">
    <property type="component" value="Segment"/>
</dbReference>
<dbReference type="EMBL" id="MF327006">
    <property type="protein sequence ID" value="AUV64013.1"/>
    <property type="molecule type" value="Genomic_DNA"/>
</dbReference>
<evidence type="ECO:0000313" key="2">
    <source>
        <dbReference type="Proteomes" id="UP000240841"/>
    </source>
</evidence>
<dbReference type="InterPro" id="IPR055594">
    <property type="entry name" value="DUF7170"/>
</dbReference>
<protein>
    <submittedName>
        <fullName evidence="1">Uncharacterized protein</fullName>
    </submittedName>
</protein>
<evidence type="ECO:0000313" key="1">
    <source>
        <dbReference type="EMBL" id="AUV64013.1"/>
    </source>
</evidence>
<gene>
    <name evidence="1" type="ORF">Sf20_gp194</name>
</gene>
<proteinExistence type="predicted"/>